<dbReference type="GO" id="GO:0005886">
    <property type="term" value="C:plasma membrane"/>
    <property type="evidence" value="ECO:0007669"/>
    <property type="project" value="UniProtKB-SubCell"/>
</dbReference>
<keyword evidence="4 12" id="KW-0812">Transmembrane</keyword>
<evidence type="ECO:0000313" key="16">
    <source>
        <dbReference type="Proteomes" id="UP000075884"/>
    </source>
</evidence>
<dbReference type="InterPro" id="IPR019594">
    <property type="entry name" value="Glu/Gly-bd"/>
</dbReference>
<evidence type="ECO:0000256" key="6">
    <source>
        <dbReference type="ARBA" id="ARBA00023065"/>
    </source>
</evidence>
<proteinExistence type="predicted"/>
<dbReference type="GO" id="GO:0015276">
    <property type="term" value="F:ligand-gated monoatomic ion channel activity"/>
    <property type="evidence" value="ECO:0007669"/>
    <property type="project" value="InterPro"/>
</dbReference>
<keyword evidence="2" id="KW-0813">Transport</keyword>
<keyword evidence="11" id="KW-0407">Ion channel</keyword>
<dbReference type="SMART" id="SM00918">
    <property type="entry name" value="Lig_chan-Glu_bd"/>
    <property type="match status" value="1"/>
</dbReference>
<dbReference type="Proteomes" id="UP000075884">
    <property type="component" value="Unassembled WGS sequence"/>
</dbReference>
<feature type="signal peptide" evidence="13">
    <location>
        <begin position="1"/>
        <end position="26"/>
    </location>
</feature>
<keyword evidence="13" id="KW-0732">Signal</keyword>
<evidence type="ECO:0000256" key="1">
    <source>
        <dbReference type="ARBA" id="ARBA00004651"/>
    </source>
</evidence>
<keyword evidence="6" id="KW-0406">Ion transport</keyword>
<keyword evidence="7 12" id="KW-0472">Membrane</keyword>
<evidence type="ECO:0000256" key="4">
    <source>
        <dbReference type="ARBA" id="ARBA00022692"/>
    </source>
</evidence>
<evidence type="ECO:0000256" key="13">
    <source>
        <dbReference type="SAM" id="SignalP"/>
    </source>
</evidence>
<reference evidence="15" key="2">
    <citation type="submission" date="2020-05" db="UniProtKB">
        <authorList>
            <consortium name="EnsemblMetazoa"/>
        </authorList>
    </citation>
    <scope>IDENTIFICATION</scope>
    <source>
        <strain evidence="15">WRAIR2</strain>
    </source>
</reference>
<comment type="subcellular location">
    <subcellularLocation>
        <location evidence="1">Cell membrane</location>
        <topology evidence="1">Multi-pass membrane protein</topology>
    </subcellularLocation>
</comment>
<keyword evidence="5 12" id="KW-1133">Transmembrane helix</keyword>
<feature type="domain" description="Ionotropic glutamate receptor L-glutamate and glycine-binding" evidence="14">
    <location>
        <begin position="232"/>
        <end position="295"/>
    </location>
</feature>
<dbReference type="PANTHER" id="PTHR42643:SF30">
    <property type="entry name" value="IONOTROPIC RECEPTOR 40A-RELATED"/>
    <property type="match status" value="1"/>
</dbReference>
<evidence type="ECO:0000256" key="9">
    <source>
        <dbReference type="ARBA" id="ARBA00023180"/>
    </source>
</evidence>
<keyword evidence="10" id="KW-1071">Ligand-gated ion channel</keyword>
<dbReference type="PANTHER" id="PTHR42643">
    <property type="entry name" value="IONOTROPIC RECEPTOR 20A-RELATED"/>
    <property type="match status" value="1"/>
</dbReference>
<evidence type="ECO:0000256" key="12">
    <source>
        <dbReference type="SAM" id="Phobius"/>
    </source>
</evidence>
<accession>A0A182MZS0</accession>
<evidence type="ECO:0000256" key="3">
    <source>
        <dbReference type="ARBA" id="ARBA00022475"/>
    </source>
</evidence>
<evidence type="ECO:0000259" key="14">
    <source>
        <dbReference type="SMART" id="SM00918"/>
    </source>
</evidence>
<feature type="chain" id="PRO_5008129206" description="Ionotropic glutamate receptor L-glutamate and glycine-binding domain-containing protein" evidence="13">
    <location>
        <begin position="27"/>
        <end position="649"/>
    </location>
</feature>
<keyword evidence="3" id="KW-1003">Cell membrane</keyword>
<evidence type="ECO:0000256" key="2">
    <source>
        <dbReference type="ARBA" id="ARBA00022448"/>
    </source>
</evidence>
<evidence type="ECO:0000256" key="5">
    <source>
        <dbReference type="ARBA" id="ARBA00022989"/>
    </source>
</evidence>
<keyword evidence="9" id="KW-0325">Glycoprotein</keyword>
<evidence type="ECO:0000313" key="15">
    <source>
        <dbReference type="EnsemblMetazoa" id="ADIR000875-PA"/>
    </source>
</evidence>
<organism evidence="15 16">
    <name type="scientific">Anopheles dirus</name>
    <dbReference type="NCBI Taxonomy" id="7168"/>
    <lineage>
        <taxon>Eukaryota</taxon>
        <taxon>Metazoa</taxon>
        <taxon>Ecdysozoa</taxon>
        <taxon>Arthropoda</taxon>
        <taxon>Hexapoda</taxon>
        <taxon>Insecta</taxon>
        <taxon>Pterygota</taxon>
        <taxon>Neoptera</taxon>
        <taxon>Endopterygota</taxon>
        <taxon>Diptera</taxon>
        <taxon>Nematocera</taxon>
        <taxon>Culicoidea</taxon>
        <taxon>Culicidae</taxon>
        <taxon>Anophelinae</taxon>
        <taxon>Anopheles</taxon>
    </lineage>
</organism>
<evidence type="ECO:0000256" key="11">
    <source>
        <dbReference type="ARBA" id="ARBA00023303"/>
    </source>
</evidence>
<dbReference type="AlphaFoldDB" id="A0A182MZS0"/>
<reference evidence="16" key="1">
    <citation type="submission" date="2013-03" db="EMBL/GenBank/DDBJ databases">
        <title>The Genome Sequence of Anopheles dirus WRAIR2.</title>
        <authorList>
            <consortium name="The Broad Institute Genomics Platform"/>
            <person name="Neafsey D.E."/>
            <person name="Walton C."/>
            <person name="Walker B."/>
            <person name="Young S.K."/>
            <person name="Zeng Q."/>
            <person name="Gargeya S."/>
            <person name="Fitzgerald M."/>
            <person name="Haas B."/>
            <person name="Abouelleil A."/>
            <person name="Allen A.W."/>
            <person name="Alvarado L."/>
            <person name="Arachchi H.M."/>
            <person name="Berlin A.M."/>
            <person name="Chapman S.B."/>
            <person name="Gainer-Dewar J."/>
            <person name="Goldberg J."/>
            <person name="Griggs A."/>
            <person name="Gujja S."/>
            <person name="Hansen M."/>
            <person name="Howarth C."/>
            <person name="Imamovic A."/>
            <person name="Ireland A."/>
            <person name="Larimer J."/>
            <person name="McCowan C."/>
            <person name="Murphy C."/>
            <person name="Pearson M."/>
            <person name="Poon T.W."/>
            <person name="Priest M."/>
            <person name="Roberts A."/>
            <person name="Saif S."/>
            <person name="Shea T."/>
            <person name="Sisk P."/>
            <person name="Sykes S."/>
            <person name="Wortman J."/>
            <person name="Nusbaum C."/>
            <person name="Birren B."/>
        </authorList>
    </citation>
    <scope>NUCLEOTIDE SEQUENCE [LARGE SCALE GENOMIC DNA]</scope>
    <source>
        <strain evidence="16">WRAIR2</strain>
    </source>
</reference>
<keyword evidence="8" id="KW-0675">Receptor</keyword>
<evidence type="ECO:0000256" key="7">
    <source>
        <dbReference type="ARBA" id="ARBA00023136"/>
    </source>
</evidence>
<keyword evidence="16" id="KW-1185">Reference proteome</keyword>
<sequence length="649" mass="73057">MVKHSGAPLLLVASVALSRCVGSLHGQPAEEWVSCVNAVLDPNAATVKYQLNVYALAGTATGTVDAFRRDLLDRLLPPLMANGSLFSVNLAPYARTVSYNQRNLVLIVMEDVRDVLAHLPTLVAKNVESRGYFLLLLVPGGGGLELTADLMRRLWDVRIHNVLLAHGRPHWIDLVGYDAYGPRCCECSRPIVLDRCRAGALERGHARTRLYDRFARNLHGCRLRIACFERAPFMQFVSASDGGPPRLAGIEGSLVELLAERLNFRVEVVQPVDGRLWGRIYPNGTADGAMGLLVDGAVHLTLGGYFPYPKLLTTTTQSHNYYTTDLVLAVPEALATFSPLEQLLKPFQPAIWVLVAVELAAGLATLRPPSVALSFWRAFVGESLPVEPRRAVHRLVLLLWLLQSTLLRDCYKGSLVGYLTEPSPLNDIHSLAVLLAAGYRFAMTDTIYHKVFDGTQYRLADTARLRLFAPADGTALLERTIRTRDRLALAYTREEIVKFNERNRTALNYRTSDERLLTFHFAMYFKRSSPLAATADWYIRRVLASGFVMHWHHQHLDLRFQRPTLATAGQAEVLHVRHLLGGYLLLLGGLSLATAVFTCEMVWVRWWRPLRRPVTTARRYPYVRELWQCYPRHRQLPGVVQRRLLLPPR</sequence>
<evidence type="ECO:0000256" key="8">
    <source>
        <dbReference type="ARBA" id="ARBA00023170"/>
    </source>
</evidence>
<dbReference type="EnsemblMetazoa" id="ADIR000875-RA">
    <property type="protein sequence ID" value="ADIR000875-PA"/>
    <property type="gene ID" value="ADIR000875"/>
</dbReference>
<dbReference type="VEuPathDB" id="VectorBase:ADIR000875"/>
<name>A0A182MZS0_9DIPT</name>
<dbReference type="SUPFAM" id="SSF53850">
    <property type="entry name" value="Periplasmic binding protein-like II"/>
    <property type="match status" value="1"/>
</dbReference>
<protein>
    <recommendedName>
        <fullName evidence="14">Ionotropic glutamate receptor L-glutamate and glycine-binding domain-containing protein</fullName>
    </recommendedName>
</protein>
<dbReference type="STRING" id="7168.A0A182MZS0"/>
<feature type="transmembrane region" description="Helical" evidence="12">
    <location>
        <begin position="580"/>
        <end position="603"/>
    </location>
</feature>
<evidence type="ECO:0000256" key="10">
    <source>
        <dbReference type="ARBA" id="ARBA00023286"/>
    </source>
</evidence>
<dbReference type="Gene3D" id="1.10.287.70">
    <property type="match status" value="1"/>
</dbReference>
<dbReference type="Gene3D" id="3.40.190.10">
    <property type="entry name" value="Periplasmic binding protein-like II"/>
    <property type="match status" value="1"/>
</dbReference>
<dbReference type="InterPro" id="IPR052192">
    <property type="entry name" value="Insect_Ionotropic_Sensory_Rcpt"/>
</dbReference>